<gene>
    <name evidence="15" type="primary">LOC113797338</name>
</gene>
<dbReference type="Pfam" id="PF00858">
    <property type="entry name" value="ASC"/>
    <property type="match status" value="1"/>
</dbReference>
<dbReference type="KEGG" id="dpte:113797338"/>
<evidence type="ECO:0000256" key="13">
    <source>
        <dbReference type="SAM" id="Phobius"/>
    </source>
</evidence>
<evidence type="ECO:0000313" key="15">
    <source>
        <dbReference type="RefSeq" id="XP_027203495.1"/>
    </source>
</evidence>
<keyword evidence="10 12" id="KW-0739">Sodium transport</keyword>
<evidence type="ECO:0000256" key="10">
    <source>
        <dbReference type="ARBA" id="ARBA00023201"/>
    </source>
</evidence>
<evidence type="ECO:0000256" key="2">
    <source>
        <dbReference type="ARBA" id="ARBA00007193"/>
    </source>
</evidence>
<evidence type="ECO:0000256" key="3">
    <source>
        <dbReference type="ARBA" id="ARBA00022448"/>
    </source>
</evidence>
<dbReference type="OMA" id="VKANHEM"/>
<keyword evidence="6 13" id="KW-1133">Transmembrane helix</keyword>
<evidence type="ECO:0000256" key="9">
    <source>
        <dbReference type="ARBA" id="ARBA00023136"/>
    </source>
</evidence>
<comment type="subcellular location">
    <subcellularLocation>
        <location evidence="1">Membrane</location>
        <topology evidence="1">Multi-pass membrane protein</topology>
    </subcellularLocation>
</comment>
<evidence type="ECO:0000256" key="8">
    <source>
        <dbReference type="ARBA" id="ARBA00023065"/>
    </source>
</evidence>
<dbReference type="AlphaFoldDB" id="A0A6P6YE18"/>
<dbReference type="Proteomes" id="UP000515146">
    <property type="component" value="Unplaced"/>
</dbReference>
<keyword evidence="11 12" id="KW-0407">Ion channel</keyword>
<keyword evidence="8 12" id="KW-0406">Ion transport</keyword>
<accession>A0A6P6YE18</accession>
<comment type="similarity">
    <text evidence="2 12">Belongs to the amiloride-sensitive sodium channel (TC 1.A.6) family.</text>
</comment>
<feature type="transmembrane region" description="Helical" evidence="13">
    <location>
        <begin position="413"/>
        <end position="433"/>
    </location>
</feature>
<feature type="transmembrane region" description="Helical" evidence="13">
    <location>
        <begin position="21"/>
        <end position="45"/>
    </location>
</feature>
<dbReference type="InParanoid" id="A0A6P6YE18"/>
<evidence type="ECO:0000256" key="11">
    <source>
        <dbReference type="ARBA" id="ARBA00023303"/>
    </source>
</evidence>
<keyword evidence="14" id="KW-1185">Reference proteome</keyword>
<evidence type="ECO:0000256" key="12">
    <source>
        <dbReference type="RuleBase" id="RU000679"/>
    </source>
</evidence>
<evidence type="ECO:0000313" key="14">
    <source>
        <dbReference type="Proteomes" id="UP000515146"/>
    </source>
</evidence>
<evidence type="ECO:0000256" key="7">
    <source>
        <dbReference type="ARBA" id="ARBA00023053"/>
    </source>
</evidence>
<evidence type="ECO:0000256" key="1">
    <source>
        <dbReference type="ARBA" id="ARBA00004141"/>
    </source>
</evidence>
<evidence type="ECO:0000256" key="4">
    <source>
        <dbReference type="ARBA" id="ARBA00022461"/>
    </source>
</evidence>
<keyword evidence="5 12" id="KW-0812">Transmembrane</keyword>
<keyword evidence="7" id="KW-0915">Sodium</keyword>
<dbReference type="OrthoDB" id="6422108at2759"/>
<dbReference type="RefSeq" id="XP_027203495.1">
    <property type="nucleotide sequence ID" value="XM_027347694.1"/>
</dbReference>
<reference evidence="15" key="1">
    <citation type="submission" date="2025-08" db="UniProtKB">
        <authorList>
            <consortium name="RefSeq"/>
        </authorList>
    </citation>
    <scope>IDENTIFICATION</scope>
    <source>
        <strain evidence="15">Airmid</strain>
    </source>
</reference>
<keyword evidence="9 13" id="KW-0472">Membrane</keyword>
<evidence type="ECO:0000256" key="6">
    <source>
        <dbReference type="ARBA" id="ARBA00022989"/>
    </source>
</evidence>
<dbReference type="PANTHER" id="PTHR11690">
    <property type="entry name" value="AMILORIDE-SENSITIVE SODIUM CHANNEL-RELATED"/>
    <property type="match status" value="1"/>
</dbReference>
<dbReference type="GO" id="GO:0005886">
    <property type="term" value="C:plasma membrane"/>
    <property type="evidence" value="ECO:0007669"/>
    <property type="project" value="TreeGrafter"/>
</dbReference>
<dbReference type="InterPro" id="IPR001873">
    <property type="entry name" value="ENaC"/>
</dbReference>
<dbReference type="GO" id="GO:0015280">
    <property type="term" value="F:ligand-gated sodium channel activity"/>
    <property type="evidence" value="ECO:0007669"/>
    <property type="project" value="TreeGrafter"/>
</dbReference>
<protein>
    <submittedName>
        <fullName evidence="15">Uncharacterized protein LOC113797338</fullName>
    </submittedName>
</protein>
<keyword evidence="3 12" id="KW-0813">Transport</keyword>
<proteinExistence type="inferred from homology"/>
<sequence>MIMIIKKEKIVHFSIKILPKIFIYFVCARYFVLHLCLLCAEFLHYETNVRIEYNRPINITFPAITICGCCLQKSFIDNDNLYDQIYHQEYTLLKNYSVIEVFDHFTYDASKLIPECYYVLDNKNNPQEQAINISGLPNFVMESIQQGRKCFTYFSYLSDYVNVDNDTDDYDSVASKSSSPLREIRNIIDNQKISHVQVVIRMNLFAMNTQELLDTDIIAGIHSPYTLPSLLETDFFRIDPGMIYSIQFKRLITELMPSPYRTNCHQYESKKVPRSQSECINRCVLKETLSLQPNQCLNYYSLITKSLLRQIESNQEKITGDDKVKFCPHRSYLDYYRFILARRKCRKICKRNCRESLYTTTMDISTIVDDDFNLNDEVVTKIFVKANHEMVQTVKHERQMSLFEFIGYLGGHAHIWLGLSLIQFYGAISRVIFRFRYYWEKFRVWYHDRQRNKPN</sequence>
<evidence type="ECO:0000256" key="5">
    <source>
        <dbReference type="ARBA" id="ARBA00022692"/>
    </source>
</evidence>
<organism evidence="14 15">
    <name type="scientific">Dermatophagoides pteronyssinus</name>
    <name type="common">European house dust mite</name>
    <dbReference type="NCBI Taxonomy" id="6956"/>
    <lineage>
        <taxon>Eukaryota</taxon>
        <taxon>Metazoa</taxon>
        <taxon>Ecdysozoa</taxon>
        <taxon>Arthropoda</taxon>
        <taxon>Chelicerata</taxon>
        <taxon>Arachnida</taxon>
        <taxon>Acari</taxon>
        <taxon>Acariformes</taxon>
        <taxon>Sarcoptiformes</taxon>
        <taxon>Astigmata</taxon>
        <taxon>Psoroptidia</taxon>
        <taxon>Analgoidea</taxon>
        <taxon>Pyroglyphidae</taxon>
        <taxon>Dermatophagoidinae</taxon>
        <taxon>Dermatophagoides</taxon>
    </lineage>
</organism>
<keyword evidence="4 12" id="KW-0894">Sodium channel</keyword>
<name>A0A6P6YE18_DERPT</name>